<dbReference type="EMBL" id="JANIEX010000207">
    <property type="protein sequence ID" value="KAJ3571003.1"/>
    <property type="molecule type" value="Genomic_DNA"/>
</dbReference>
<protein>
    <submittedName>
        <fullName evidence="2">Uncharacterized protein</fullName>
    </submittedName>
</protein>
<name>A0AAD5VVG2_9AGAR</name>
<dbReference type="Proteomes" id="UP001213000">
    <property type="component" value="Unassembled WGS sequence"/>
</dbReference>
<dbReference type="AlphaFoldDB" id="A0AAD5VVG2"/>
<keyword evidence="3" id="KW-1185">Reference proteome</keyword>
<evidence type="ECO:0000313" key="2">
    <source>
        <dbReference type="EMBL" id="KAJ3571003.1"/>
    </source>
</evidence>
<sequence>MANGLQAWKCKRCTRGGSTVSGTPAPAPRALAGPSLYARAQTSSVAPTRTSATSGGDQDVVVIDDSDSDAPSSQPPKTAKPSTLKPRPPKASSLSSDGKTSKAIKSVSHPSKPVHPLAREEEESSDSAQRAPLPPQPPSQSQTAPLSARNQTRRSAADDATGDVSLTGVATPRPRKKRASETAMGSSQRAMMHGPSLSLQEKEIQREAFKRQAMESEKRKRLDHKRRQAEFIRAKSEEKEAQLEQLTTDVVDLSLGTPARTVLGQSHSAEPPYASPQIFESTAEADLQASPVVISTIRPAAESMSQKEPELDLLPQWIHAQESEGDIWDRALRKKASAAPPSHPRRKFQAQRLGDAKPNIYHFNSYQWLEGMRRGLR</sequence>
<feature type="compositionally biased region" description="Low complexity" evidence="1">
    <location>
        <begin position="139"/>
        <end position="148"/>
    </location>
</feature>
<evidence type="ECO:0000313" key="3">
    <source>
        <dbReference type="Proteomes" id="UP001213000"/>
    </source>
</evidence>
<organism evidence="2 3">
    <name type="scientific">Leucocoprinus birnbaumii</name>
    <dbReference type="NCBI Taxonomy" id="56174"/>
    <lineage>
        <taxon>Eukaryota</taxon>
        <taxon>Fungi</taxon>
        <taxon>Dikarya</taxon>
        <taxon>Basidiomycota</taxon>
        <taxon>Agaricomycotina</taxon>
        <taxon>Agaricomycetes</taxon>
        <taxon>Agaricomycetidae</taxon>
        <taxon>Agaricales</taxon>
        <taxon>Agaricineae</taxon>
        <taxon>Agaricaceae</taxon>
        <taxon>Leucocoprinus</taxon>
    </lineage>
</organism>
<comment type="caution">
    <text evidence="2">The sequence shown here is derived from an EMBL/GenBank/DDBJ whole genome shotgun (WGS) entry which is preliminary data.</text>
</comment>
<accession>A0AAD5VVG2</accession>
<feature type="compositionally biased region" description="Polar residues" evidence="1">
    <location>
        <begin position="40"/>
        <end position="53"/>
    </location>
</feature>
<evidence type="ECO:0000256" key="1">
    <source>
        <dbReference type="SAM" id="MobiDB-lite"/>
    </source>
</evidence>
<feature type="region of interest" description="Disordered" evidence="1">
    <location>
        <begin position="38"/>
        <end position="200"/>
    </location>
</feature>
<reference evidence="2" key="1">
    <citation type="submission" date="2022-07" db="EMBL/GenBank/DDBJ databases">
        <title>Genome Sequence of Leucocoprinus birnbaumii.</title>
        <authorList>
            <person name="Buettner E."/>
        </authorList>
    </citation>
    <scope>NUCLEOTIDE SEQUENCE</scope>
    <source>
        <strain evidence="2">VT141</strain>
    </source>
</reference>
<proteinExistence type="predicted"/>
<feature type="region of interest" description="Disordered" evidence="1">
    <location>
        <begin position="14"/>
        <end position="33"/>
    </location>
</feature>
<gene>
    <name evidence="2" type="ORF">NP233_g4041</name>
</gene>